<evidence type="ECO:0000256" key="8">
    <source>
        <dbReference type="ARBA" id="ARBA00023065"/>
    </source>
</evidence>
<dbReference type="EMBL" id="BSYO01000027">
    <property type="protein sequence ID" value="GMH24110.1"/>
    <property type="molecule type" value="Genomic_DNA"/>
</dbReference>
<evidence type="ECO:0000256" key="10">
    <source>
        <dbReference type="SAM" id="Phobius"/>
    </source>
</evidence>
<evidence type="ECO:0000259" key="11">
    <source>
        <dbReference type="Pfam" id="PF04678"/>
    </source>
</evidence>
<keyword evidence="5 10" id="KW-0812">Transmembrane</keyword>
<dbReference type="GO" id="GO:0036444">
    <property type="term" value="P:calcium import into the mitochondrion"/>
    <property type="evidence" value="ECO:0007669"/>
    <property type="project" value="TreeGrafter"/>
</dbReference>
<evidence type="ECO:0000313" key="13">
    <source>
        <dbReference type="Proteomes" id="UP001279734"/>
    </source>
</evidence>
<feature type="transmembrane region" description="Helical" evidence="10">
    <location>
        <begin position="168"/>
        <end position="188"/>
    </location>
</feature>
<keyword evidence="6" id="KW-0106">Calcium</keyword>
<feature type="domain" description="Calcium uniporter protein C-terminal" evidence="11">
    <location>
        <begin position="93"/>
        <end position="252"/>
    </location>
</feature>
<dbReference type="GO" id="GO:0015292">
    <property type="term" value="F:uniporter activity"/>
    <property type="evidence" value="ECO:0007669"/>
    <property type="project" value="TreeGrafter"/>
</dbReference>
<keyword evidence="3" id="KW-0813">Transport</keyword>
<evidence type="ECO:0000256" key="3">
    <source>
        <dbReference type="ARBA" id="ARBA00022448"/>
    </source>
</evidence>
<evidence type="ECO:0000256" key="7">
    <source>
        <dbReference type="ARBA" id="ARBA00022989"/>
    </source>
</evidence>
<feature type="transmembrane region" description="Helical" evidence="10">
    <location>
        <begin position="194"/>
        <end position="214"/>
    </location>
</feature>
<keyword evidence="4" id="KW-0109">Calcium transport</keyword>
<organism evidence="12 13">
    <name type="scientific">Nepenthes gracilis</name>
    <name type="common">Slender pitcher plant</name>
    <dbReference type="NCBI Taxonomy" id="150966"/>
    <lineage>
        <taxon>Eukaryota</taxon>
        <taxon>Viridiplantae</taxon>
        <taxon>Streptophyta</taxon>
        <taxon>Embryophyta</taxon>
        <taxon>Tracheophyta</taxon>
        <taxon>Spermatophyta</taxon>
        <taxon>Magnoliopsida</taxon>
        <taxon>eudicotyledons</taxon>
        <taxon>Gunneridae</taxon>
        <taxon>Pentapetalae</taxon>
        <taxon>Caryophyllales</taxon>
        <taxon>Nepenthaceae</taxon>
        <taxon>Nepenthes</taxon>
    </lineage>
</organism>
<evidence type="ECO:0000256" key="6">
    <source>
        <dbReference type="ARBA" id="ARBA00022837"/>
    </source>
</evidence>
<keyword evidence="7 10" id="KW-1133">Transmembrane helix</keyword>
<gene>
    <name evidence="12" type="ORF">Nepgr_025953</name>
</gene>
<evidence type="ECO:0000256" key="5">
    <source>
        <dbReference type="ARBA" id="ARBA00022692"/>
    </source>
</evidence>
<dbReference type="Proteomes" id="UP001279734">
    <property type="component" value="Unassembled WGS sequence"/>
</dbReference>
<name>A0AAD3T625_NEPGR</name>
<reference evidence="12" key="1">
    <citation type="submission" date="2023-05" db="EMBL/GenBank/DDBJ databases">
        <title>Nepenthes gracilis genome sequencing.</title>
        <authorList>
            <person name="Fukushima K."/>
        </authorList>
    </citation>
    <scope>NUCLEOTIDE SEQUENCE</scope>
    <source>
        <strain evidence="12">SING2019-196</strain>
    </source>
</reference>
<dbReference type="InterPro" id="IPR006769">
    <property type="entry name" value="MCU_C"/>
</dbReference>
<dbReference type="InterPro" id="IPR039055">
    <property type="entry name" value="MCU_fam"/>
</dbReference>
<dbReference type="GO" id="GO:1990246">
    <property type="term" value="C:uniplex complex"/>
    <property type="evidence" value="ECO:0007669"/>
    <property type="project" value="TreeGrafter"/>
</dbReference>
<comment type="caution">
    <text evidence="12">The sequence shown here is derived from an EMBL/GenBank/DDBJ whole genome shotgun (WGS) entry which is preliminary data.</text>
</comment>
<dbReference type="AlphaFoldDB" id="A0AAD3T625"/>
<dbReference type="GO" id="GO:0051560">
    <property type="term" value="P:mitochondrial calcium ion homeostasis"/>
    <property type="evidence" value="ECO:0007669"/>
    <property type="project" value="InterPro"/>
</dbReference>
<proteinExistence type="inferred from homology"/>
<accession>A0AAD3T625</accession>
<keyword evidence="8" id="KW-0406">Ion transport</keyword>
<protein>
    <recommendedName>
        <fullName evidence="11">Calcium uniporter protein C-terminal domain-containing protein</fullName>
    </recommendedName>
</protein>
<evidence type="ECO:0000256" key="2">
    <source>
        <dbReference type="ARBA" id="ARBA00005653"/>
    </source>
</evidence>
<keyword evidence="9 10" id="KW-0472">Membrane</keyword>
<dbReference type="PANTHER" id="PTHR13462:SF31">
    <property type="entry name" value="CALCIUM UNIPORTER PROTEIN 1, MITOCHONDRIAL"/>
    <property type="match status" value="1"/>
</dbReference>
<comment type="subcellular location">
    <subcellularLocation>
        <location evidence="1">Membrane</location>
        <topology evidence="1">Multi-pass membrane protein</topology>
    </subcellularLocation>
</comment>
<keyword evidence="13" id="KW-1185">Reference proteome</keyword>
<evidence type="ECO:0000256" key="4">
    <source>
        <dbReference type="ARBA" id="ARBA00022568"/>
    </source>
</evidence>
<evidence type="ECO:0000256" key="1">
    <source>
        <dbReference type="ARBA" id="ARBA00004141"/>
    </source>
</evidence>
<comment type="similarity">
    <text evidence="2">Belongs to the MCU (TC 1.A.77) family.</text>
</comment>
<dbReference type="GO" id="GO:0005262">
    <property type="term" value="F:calcium channel activity"/>
    <property type="evidence" value="ECO:0007669"/>
    <property type="project" value="TreeGrafter"/>
</dbReference>
<dbReference type="Pfam" id="PF04678">
    <property type="entry name" value="MCU"/>
    <property type="match status" value="1"/>
</dbReference>
<evidence type="ECO:0000313" key="12">
    <source>
        <dbReference type="EMBL" id="GMH24110.1"/>
    </source>
</evidence>
<dbReference type="PANTHER" id="PTHR13462">
    <property type="entry name" value="CALCIUM UNIPORTER PROTEIN, MITOCHONDRIAL"/>
    <property type="match status" value="1"/>
</dbReference>
<sequence>MYHGIRSSLTEGNLMEKLKGMLIARDRLRLEGLCPPEPDPSSGENGLTARDVKKLLRASQMDMVKAKLRQIPKDWISYPEFVQICNESCSNDEEEGVKFAKMLDDSGDVVVLGNAVCLHPEQLMKAFQCLIPFTFLHPNGSRWKELEELEKQKEEIDRNAESLVRRELCFGLGYFVVQTATFMRLTFWELSWDVMEPICFYVTSIYFIFGYSFFLMTSKEPSFKGFFQSRFNSKQKKLFTVRNFDIHRYHELRRGLYPYSSGPLENSLSFFAHSKEYCR</sequence>
<evidence type="ECO:0000256" key="9">
    <source>
        <dbReference type="ARBA" id="ARBA00023136"/>
    </source>
</evidence>